<evidence type="ECO:0000256" key="1">
    <source>
        <dbReference type="SAM" id="SignalP"/>
    </source>
</evidence>
<proteinExistence type="predicted"/>
<organism evidence="2 3">
    <name type="scientific">Culex pipiens pipiens</name>
    <name type="common">Northern house mosquito</name>
    <dbReference type="NCBI Taxonomy" id="38569"/>
    <lineage>
        <taxon>Eukaryota</taxon>
        <taxon>Metazoa</taxon>
        <taxon>Ecdysozoa</taxon>
        <taxon>Arthropoda</taxon>
        <taxon>Hexapoda</taxon>
        <taxon>Insecta</taxon>
        <taxon>Pterygota</taxon>
        <taxon>Neoptera</taxon>
        <taxon>Endopterygota</taxon>
        <taxon>Diptera</taxon>
        <taxon>Nematocera</taxon>
        <taxon>Culicoidea</taxon>
        <taxon>Culicidae</taxon>
        <taxon>Culicinae</taxon>
        <taxon>Culicini</taxon>
        <taxon>Culex</taxon>
        <taxon>Culex</taxon>
    </lineage>
</organism>
<dbReference type="Proteomes" id="UP001562425">
    <property type="component" value="Unassembled WGS sequence"/>
</dbReference>
<comment type="caution">
    <text evidence="2">The sequence shown here is derived from an EMBL/GenBank/DDBJ whole genome shotgun (WGS) entry which is preliminary data.</text>
</comment>
<reference evidence="2 3" key="1">
    <citation type="submission" date="2024-05" db="EMBL/GenBank/DDBJ databases">
        <title>Culex pipiens pipiens assembly and annotation.</title>
        <authorList>
            <person name="Alout H."/>
            <person name="Durand T."/>
        </authorList>
    </citation>
    <scope>NUCLEOTIDE SEQUENCE [LARGE SCALE GENOMIC DNA]</scope>
    <source>
        <strain evidence="2">HA-2024</strain>
        <tissue evidence="2">Whole body</tissue>
    </source>
</reference>
<accession>A0ABD1CE12</accession>
<protein>
    <submittedName>
        <fullName evidence="2">Uncharacterized protein</fullName>
    </submittedName>
</protein>
<feature type="signal peptide" evidence="1">
    <location>
        <begin position="1"/>
        <end position="27"/>
    </location>
</feature>
<keyword evidence="3" id="KW-1185">Reference proteome</keyword>
<dbReference type="EMBL" id="JBEHCU010013174">
    <property type="protein sequence ID" value="KAL1374629.1"/>
    <property type="molecule type" value="Genomic_DNA"/>
</dbReference>
<evidence type="ECO:0000313" key="3">
    <source>
        <dbReference type="Proteomes" id="UP001562425"/>
    </source>
</evidence>
<keyword evidence="1" id="KW-0732">Signal</keyword>
<sequence>MPRLIAVVGGGIWMLLLLAVVLPRINGQPDAGDGNCPRLCSCLGDVIDCSEKALDALFHIPSWVGNLATNQGTKRCYGIQCLLYVQCVVVLKANTPWPKEGKPYVSHESALDKR</sequence>
<dbReference type="AlphaFoldDB" id="A0ABD1CE12"/>
<gene>
    <name evidence="2" type="ORF">pipiens_017980</name>
</gene>
<feature type="chain" id="PRO_5044833604" evidence="1">
    <location>
        <begin position="28"/>
        <end position="114"/>
    </location>
</feature>
<name>A0ABD1CE12_CULPP</name>
<evidence type="ECO:0000313" key="2">
    <source>
        <dbReference type="EMBL" id="KAL1374629.1"/>
    </source>
</evidence>